<feature type="compositionally biased region" description="Low complexity" evidence="2">
    <location>
        <begin position="13"/>
        <end position="30"/>
    </location>
</feature>
<keyword evidence="1" id="KW-0175">Coiled coil</keyword>
<feature type="coiled-coil region" evidence="1">
    <location>
        <begin position="255"/>
        <end position="340"/>
    </location>
</feature>
<sequence>MVCTASSDQLWVATSSPTTTSRSSAQSRPRSSSRDRWDEVTDVNDARDEELATALDHASRLTTDVVVTDDDGRCLASSRRCHVAAGADCATSEDDVRHCSTDPEAEHAGDATAREQRVEDQLARVLVDLASEQRNVCLAANAGNALLAELDAARNELDSAQDVLETVQLERDEAVRETQRLYDRTVALETALQRYNHESWSTTGLQTTLSHEQQQQQILLLTSCRGVDPTDACEQCATRGVRMLQLEQRLDAVNRRCLQSELVCEREQLRRHELEQESAQLQQQTDEQRLEILRARKECELLTAQSEQQTQELDSARAGRDTLRRTVRRLEGETNELRARVSACDECIQKLEACKARATTQLQVAENCTASARVEAGRATKTLEHFQKQFMQVLEQQQRERESSTGWGRSYDADVDLCESKVMEQLLQDATREVAALRLENRVLRQRHSSRSRSDERQVRDQRRKLLGSDNRDSSITTAACVLALDSHDREHGDPAKSKRDSRTEPHVSSDLQRSSLERDTSGSIVAPANRLPSDEELRRKMSWTIDWVDNTPSVRDDAAAKNDENRAALHAHKQAGPTPRAVEPKPEHCDVVRHEKQLEIERDTDSELSTSTTSSQVKRPVKLSTRCRVTDHGSTFDAYDRKIEEAGRLSIAGENVYTRVRRLSVEELRGAGLESPPSSPLYFGLSFIACATAATAASLLARR</sequence>
<evidence type="ECO:0000256" key="3">
    <source>
        <dbReference type="SAM" id="Phobius"/>
    </source>
</evidence>
<dbReference type="Proteomes" id="UP001162031">
    <property type="component" value="Unassembled WGS sequence"/>
</dbReference>
<evidence type="ECO:0000256" key="1">
    <source>
        <dbReference type="SAM" id="Coils"/>
    </source>
</evidence>
<keyword evidence="3" id="KW-0812">Transmembrane</keyword>
<proteinExistence type="predicted"/>
<gene>
    <name evidence="4" type="ORF">HBR001_LOCUS4384</name>
</gene>
<feature type="compositionally biased region" description="Basic and acidic residues" evidence="2">
    <location>
        <begin position="452"/>
        <end position="461"/>
    </location>
</feature>
<comment type="caution">
    <text evidence="4">The sequence shown here is derived from an EMBL/GenBank/DDBJ whole genome shotgun (WGS) entry which is preliminary data.</text>
</comment>
<reference evidence="4" key="1">
    <citation type="submission" date="2022-12" db="EMBL/GenBank/DDBJ databases">
        <authorList>
            <person name="Webb A."/>
        </authorList>
    </citation>
    <scope>NUCLEOTIDE SEQUENCE</scope>
    <source>
        <strain evidence="4">Hp1</strain>
    </source>
</reference>
<name>A0AAV0TWF8_HYABA</name>
<dbReference type="AlphaFoldDB" id="A0AAV0TWF8"/>
<protein>
    <submittedName>
        <fullName evidence="4">Uncharacterized protein</fullName>
    </submittedName>
</protein>
<feature type="region of interest" description="Disordered" evidence="2">
    <location>
        <begin position="571"/>
        <end position="620"/>
    </location>
</feature>
<feature type="region of interest" description="Disordered" evidence="2">
    <location>
        <begin position="445"/>
        <end position="472"/>
    </location>
</feature>
<feature type="compositionally biased region" description="Basic and acidic residues" evidence="2">
    <location>
        <begin position="486"/>
        <end position="508"/>
    </location>
</feature>
<feature type="transmembrane region" description="Helical" evidence="3">
    <location>
        <begin position="682"/>
        <end position="702"/>
    </location>
</feature>
<feature type="region of interest" description="Disordered" evidence="2">
    <location>
        <begin position="1"/>
        <end position="39"/>
    </location>
</feature>
<dbReference type="EMBL" id="CANTFL010000921">
    <property type="protein sequence ID" value="CAI5728696.1"/>
    <property type="molecule type" value="Genomic_DNA"/>
</dbReference>
<feature type="region of interest" description="Disordered" evidence="2">
    <location>
        <begin position="484"/>
        <end position="532"/>
    </location>
</feature>
<evidence type="ECO:0000313" key="4">
    <source>
        <dbReference type="EMBL" id="CAI5728696.1"/>
    </source>
</evidence>
<accession>A0AAV0TWF8</accession>
<evidence type="ECO:0000256" key="2">
    <source>
        <dbReference type="SAM" id="MobiDB-lite"/>
    </source>
</evidence>
<keyword evidence="3" id="KW-1133">Transmembrane helix</keyword>
<feature type="compositionally biased region" description="Basic and acidic residues" evidence="2">
    <location>
        <begin position="583"/>
        <end position="606"/>
    </location>
</feature>
<keyword evidence="3" id="KW-0472">Membrane</keyword>
<evidence type="ECO:0000313" key="5">
    <source>
        <dbReference type="Proteomes" id="UP001162031"/>
    </source>
</evidence>
<feature type="coiled-coil region" evidence="1">
    <location>
        <begin position="143"/>
        <end position="177"/>
    </location>
</feature>
<organism evidence="4 5">
    <name type="scientific">Hyaloperonospora brassicae</name>
    <name type="common">Brassica downy mildew</name>
    <name type="synonym">Peronospora brassicae</name>
    <dbReference type="NCBI Taxonomy" id="162125"/>
    <lineage>
        <taxon>Eukaryota</taxon>
        <taxon>Sar</taxon>
        <taxon>Stramenopiles</taxon>
        <taxon>Oomycota</taxon>
        <taxon>Peronosporomycetes</taxon>
        <taxon>Peronosporales</taxon>
        <taxon>Peronosporaceae</taxon>
        <taxon>Hyaloperonospora</taxon>
    </lineage>
</organism>
<keyword evidence="5" id="KW-1185">Reference proteome</keyword>